<accession>A0A846N319</accession>
<proteinExistence type="predicted"/>
<dbReference type="Proteomes" id="UP000570514">
    <property type="component" value="Unassembled WGS sequence"/>
</dbReference>
<evidence type="ECO:0000256" key="1">
    <source>
        <dbReference type="SAM" id="Phobius"/>
    </source>
</evidence>
<feature type="transmembrane region" description="Helical" evidence="1">
    <location>
        <begin position="21"/>
        <end position="43"/>
    </location>
</feature>
<feature type="transmembrane region" description="Helical" evidence="1">
    <location>
        <begin position="55"/>
        <end position="74"/>
    </location>
</feature>
<keyword evidence="2" id="KW-0645">Protease</keyword>
<comment type="caution">
    <text evidence="2">The sequence shown here is derived from an EMBL/GenBank/DDBJ whole genome shotgun (WGS) entry which is preliminary data.</text>
</comment>
<organism evidence="2 3">
    <name type="scientific">Rhizomicrobium palustre</name>
    <dbReference type="NCBI Taxonomy" id="189966"/>
    <lineage>
        <taxon>Bacteria</taxon>
        <taxon>Pseudomonadati</taxon>
        <taxon>Pseudomonadota</taxon>
        <taxon>Alphaproteobacteria</taxon>
        <taxon>Micropepsales</taxon>
        <taxon>Micropepsaceae</taxon>
        <taxon>Rhizomicrobium</taxon>
    </lineage>
</organism>
<dbReference type="AlphaFoldDB" id="A0A846N319"/>
<feature type="transmembrane region" description="Helical" evidence="1">
    <location>
        <begin position="178"/>
        <end position="197"/>
    </location>
</feature>
<dbReference type="GO" id="GO:0008233">
    <property type="term" value="F:peptidase activity"/>
    <property type="evidence" value="ECO:0007669"/>
    <property type="project" value="UniProtKB-KW"/>
</dbReference>
<name>A0A846N319_9PROT</name>
<feature type="transmembrane region" description="Helical" evidence="1">
    <location>
        <begin position="134"/>
        <end position="157"/>
    </location>
</feature>
<feature type="transmembrane region" description="Helical" evidence="1">
    <location>
        <begin position="100"/>
        <end position="122"/>
    </location>
</feature>
<dbReference type="EMBL" id="JAASRM010000001">
    <property type="protein sequence ID" value="NIK89480.1"/>
    <property type="molecule type" value="Genomic_DNA"/>
</dbReference>
<feature type="transmembrane region" description="Helical" evidence="1">
    <location>
        <begin position="203"/>
        <end position="225"/>
    </location>
</feature>
<protein>
    <submittedName>
        <fullName evidence="2">Membrane protein implicated in regulation of membrane protease activity</fullName>
    </submittedName>
</protein>
<evidence type="ECO:0000313" key="2">
    <source>
        <dbReference type="EMBL" id="NIK89480.1"/>
    </source>
</evidence>
<dbReference type="RefSeq" id="WP_167083565.1">
    <property type="nucleotide sequence ID" value="NZ_BAAADC010000001.1"/>
</dbReference>
<keyword evidence="1" id="KW-0812">Transmembrane</keyword>
<gene>
    <name evidence="2" type="ORF">FHS83_002798</name>
</gene>
<reference evidence="2 3" key="1">
    <citation type="submission" date="2020-03" db="EMBL/GenBank/DDBJ databases">
        <title>Genomic Encyclopedia of Type Strains, Phase IV (KMG-IV): sequencing the most valuable type-strain genomes for metagenomic binning, comparative biology and taxonomic classification.</title>
        <authorList>
            <person name="Goeker M."/>
        </authorList>
    </citation>
    <scope>NUCLEOTIDE SEQUENCE [LARGE SCALE GENOMIC DNA]</scope>
    <source>
        <strain evidence="2 3">DSM 19867</strain>
    </source>
</reference>
<evidence type="ECO:0000313" key="3">
    <source>
        <dbReference type="Proteomes" id="UP000570514"/>
    </source>
</evidence>
<dbReference type="GO" id="GO:0006508">
    <property type="term" value="P:proteolysis"/>
    <property type="evidence" value="ECO:0007669"/>
    <property type="project" value="UniProtKB-KW"/>
</dbReference>
<sequence length="234" mass="25655">MSKEAEDEIVARLDASERAALRLAAAMLGGTLLLVLLFTAALFSGRGAWLQNQDLQILVAVLAGSGFITAFAYFKRTTPPVDAQAPNIVRKRIDAHHRTWRWMLLSGLVALSGNMIALSSAAEKTSALDWPLRLLFFAVTALLLLMCTAQLAIGPGWHNRETRAILNDEFTAALRARTLRFGFWVVMLALTGLWGLGAFRPDLLLPGLAWALYAGYALPALYYIIADWRAGRGE</sequence>
<keyword evidence="1" id="KW-0472">Membrane</keyword>
<keyword evidence="3" id="KW-1185">Reference proteome</keyword>
<keyword evidence="2" id="KW-0378">Hydrolase</keyword>
<keyword evidence="1" id="KW-1133">Transmembrane helix</keyword>